<dbReference type="Proteomes" id="UP001157914">
    <property type="component" value="Unassembled WGS sequence"/>
</dbReference>
<dbReference type="InterPro" id="IPR007047">
    <property type="entry name" value="Flp_Fap"/>
</dbReference>
<name>A0ABY1P0F5_9HYPH</name>
<organism evidence="2 3">
    <name type="scientific">Roseibium denhamense</name>
    <dbReference type="NCBI Taxonomy" id="76305"/>
    <lineage>
        <taxon>Bacteria</taxon>
        <taxon>Pseudomonadati</taxon>
        <taxon>Pseudomonadota</taxon>
        <taxon>Alphaproteobacteria</taxon>
        <taxon>Hyphomicrobiales</taxon>
        <taxon>Stappiaceae</taxon>
        <taxon>Roseibium</taxon>
    </lineage>
</organism>
<protein>
    <submittedName>
        <fullName evidence="2">Pilus assembly protein Flp/PilA</fullName>
    </submittedName>
</protein>
<gene>
    <name evidence="2" type="ORF">SAMN06265374_2232</name>
</gene>
<proteinExistence type="predicted"/>
<comment type="caution">
    <text evidence="2">The sequence shown here is derived from an EMBL/GenBank/DDBJ whole genome shotgun (WGS) entry which is preliminary data.</text>
</comment>
<dbReference type="EMBL" id="FXTT01000003">
    <property type="protein sequence ID" value="SMP22988.1"/>
    <property type="molecule type" value="Genomic_DNA"/>
</dbReference>
<evidence type="ECO:0000313" key="3">
    <source>
        <dbReference type="Proteomes" id="UP001157914"/>
    </source>
</evidence>
<feature type="transmembrane region" description="Helical" evidence="1">
    <location>
        <begin position="20"/>
        <end position="46"/>
    </location>
</feature>
<evidence type="ECO:0000313" key="2">
    <source>
        <dbReference type="EMBL" id="SMP22988.1"/>
    </source>
</evidence>
<keyword evidence="1" id="KW-0472">Membrane</keyword>
<dbReference type="Pfam" id="PF04964">
    <property type="entry name" value="Flp_Fap"/>
    <property type="match status" value="1"/>
</dbReference>
<sequence>MKSLLNRFIKDESGATAIEYGLIAGLLSIVIVGGVTAAGTSVGALFDSVDTALQ</sequence>
<accession>A0ABY1P0F5</accession>
<keyword evidence="3" id="KW-1185">Reference proteome</keyword>
<keyword evidence="1" id="KW-1133">Transmembrane helix</keyword>
<keyword evidence="1" id="KW-0812">Transmembrane</keyword>
<evidence type="ECO:0000256" key="1">
    <source>
        <dbReference type="SAM" id="Phobius"/>
    </source>
</evidence>
<dbReference type="RefSeq" id="WP_155190056.1">
    <property type="nucleotide sequence ID" value="NZ_BAAAEA010000002.1"/>
</dbReference>
<reference evidence="2 3" key="1">
    <citation type="submission" date="2017-05" db="EMBL/GenBank/DDBJ databases">
        <authorList>
            <person name="Varghese N."/>
            <person name="Submissions S."/>
        </authorList>
    </citation>
    <scope>NUCLEOTIDE SEQUENCE [LARGE SCALE GENOMIC DNA]</scope>
    <source>
        <strain evidence="2 3">DSM 15949</strain>
    </source>
</reference>